<comment type="caution">
    <text evidence="1">The sequence shown here is derived from an EMBL/GenBank/DDBJ whole genome shotgun (WGS) entry which is preliminary data.</text>
</comment>
<dbReference type="Proteomes" id="UP000317933">
    <property type="component" value="Unassembled WGS sequence"/>
</dbReference>
<sequence>MKGVLQNRLFCLRAKAMEKLCRIAAQAFRRASGARGAVMDDEFEDMDAVFKDAVSVRSTRSWVLIPDDENPKRMLWHWVPWAEDDLDKLFRRVNDGNSSEEDHELFDACMLDRFIGRVEAGEPVEPWILASLAKSFTHVLMGAQWNDEIRLPGRPVPQIRSWREQRDLDIFFDVMHCVSGKGLVVTKAIETVAENHAVSYQAARAAYYRWKALSKNWPKP</sequence>
<gene>
    <name evidence="1" type="ORF">EAH78_17270</name>
</gene>
<reference evidence="1 2" key="1">
    <citation type="journal article" date="2019" name="Environ. Microbiol.">
        <title>Species interactions and distinct microbial communities in high Arctic permafrost affected cryosols are associated with the CH4 and CO2 gas fluxes.</title>
        <authorList>
            <person name="Altshuler I."/>
            <person name="Hamel J."/>
            <person name="Turney S."/>
            <person name="Magnuson E."/>
            <person name="Levesque R."/>
            <person name="Greer C."/>
            <person name="Whyte L.G."/>
        </authorList>
    </citation>
    <scope>NUCLEOTIDE SEQUENCE [LARGE SCALE GENOMIC DNA]</scope>
    <source>
        <strain evidence="1 2">E3</strain>
    </source>
</reference>
<protein>
    <submittedName>
        <fullName evidence="1">Uncharacterized protein</fullName>
    </submittedName>
</protein>
<proteinExistence type="predicted"/>
<dbReference type="AlphaFoldDB" id="A0A502HUP3"/>
<accession>A0A502HUP3</accession>
<dbReference type="EMBL" id="RCZE01000007">
    <property type="protein sequence ID" value="TPG76898.1"/>
    <property type="molecule type" value="Genomic_DNA"/>
</dbReference>
<name>A0A502HUP3_9PSED</name>
<evidence type="ECO:0000313" key="2">
    <source>
        <dbReference type="Proteomes" id="UP000317933"/>
    </source>
</evidence>
<organism evidence="1 2">
    <name type="scientific">Pseudomonas arsenicoxydans</name>
    <dbReference type="NCBI Taxonomy" id="702115"/>
    <lineage>
        <taxon>Bacteria</taxon>
        <taxon>Pseudomonadati</taxon>
        <taxon>Pseudomonadota</taxon>
        <taxon>Gammaproteobacteria</taxon>
        <taxon>Pseudomonadales</taxon>
        <taxon>Pseudomonadaceae</taxon>
        <taxon>Pseudomonas</taxon>
    </lineage>
</organism>
<evidence type="ECO:0000313" key="1">
    <source>
        <dbReference type="EMBL" id="TPG76898.1"/>
    </source>
</evidence>